<comment type="caution">
    <text evidence="2">The sequence shown here is derived from an EMBL/GenBank/DDBJ whole genome shotgun (WGS) entry which is preliminary data.</text>
</comment>
<feature type="region of interest" description="Disordered" evidence="1">
    <location>
        <begin position="658"/>
        <end position="679"/>
    </location>
</feature>
<organism evidence="2 3">
    <name type="scientific">Tothia fuscella</name>
    <dbReference type="NCBI Taxonomy" id="1048955"/>
    <lineage>
        <taxon>Eukaryota</taxon>
        <taxon>Fungi</taxon>
        <taxon>Dikarya</taxon>
        <taxon>Ascomycota</taxon>
        <taxon>Pezizomycotina</taxon>
        <taxon>Dothideomycetes</taxon>
        <taxon>Pleosporomycetidae</taxon>
        <taxon>Venturiales</taxon>
        <taxon>Cylindrosympodiaceae</taxon>
        <taxon>Tothia</taxon>
    </lineage>
</organism>
<proteinExistence type="predicted"/>
<reference evidence="2" key="1">
    <citation type="journal article" date="2020" name="Stud. Mycol.">
        <title>101 Dothideomycetes genomes: a test case for predicting lifestyles and emergence of pathogens.</title>
        <authorList>
            <person name="Haridas S."/>
            <person name="Albert R."/>
            <person name="Binder M."/>
            <person name="Bloem J."/>
            <person name="Labutti K."/>
            <person name="Salamov A."/>
            <person name="Andreopoulos B."/>
            <person name="Baker S."/>
            <person name="Barry K."/>
            <person name="Bills G."/>
            <person name="Bluhm B."/>
            <person name="Cannon C."/>
            <person name="Castanera R."/>
            <person name="Culley D."/>
            <person name="Daum C."/>
            <person name="Ezra D."/>
            <person name="Gonzalez J."/>
            <person name="Henrissat B."/>
            <person name="Kuo A."/>
            <person name="Liang C."/>
            <person name="Lipzen A."/>
            <person name="Lutzoni F."/>
            <person name="Magnuson J."/>
            <person name="Mondo S."/>
            <person name="Nolan M."/>
            <person name="Ohm R."/>
            <person name="Pangilinan J."/>
            <person name="Park H.-J."/>
            <person name="Ramirez L."/>
            <person name="Alfaro M."/>
            <person name="Sun H."/>
            <person name="Tritt A."/>
            <person name="Yoshinaga Y."/>
            <person name="Zwiers L.-H."/>
            <person name="Turgeon B."/>
            <person name="Goodwin S."/>
            <person name="Spatafora J."/>
            <person name="Crous P."/>
            <person name="Grigoriev I."/>
        </authorList>
    </citation>
    <scope>NUCLEOTIDE SEQUENCE</scope>
    <source>
        <strain evidence="2">CBS 130266</strain>
    </source>
</reference>
<sequence length="679" mass="75378">MEVTIELATTTESEEGELVPDRRWKFWPIVPKHLPIRRRTRKHNQNPVVLSNKDPSNRVRPTSNGVATPQAKEILSPVQRLRQREFMSKKNLRLVEQNDYDQCLIDKRDVLWQYVHDISHDSDAARVSRNLIERYSATFDLVSVQSADLKRITPYICVYGVPDDEILKLHAALSKTEFRSQYKELSLCYDTNPVIGHASKKPMSGMDISDLTLCGRTAIFKDGAGYQTRTIAFLLESVALKSSSSPDYYALTAFHGSDIAHKDTPPEVHLDDLLEDESSFESDVSSALIVTGKASALVRVPPDDSSSGDNIDNPDISISSIPSTQIGLGTANFPLNEIYTGREWSLVSIKDPLLCLPNAVRFPVIQTRSDENDTEAYYLNNDSIVTSPKTAEVVVIAGVSGQHTARLRQRSIQINFQGSGMIEAWVVQFPGVCPLVKGDSGSPVIDAKTRRAYGYIFASTGNRAFLRPLHHAISEIQKQITSTVRLPSPFQCLAEVSRHYPKTGSSSSTAELFALEAIGKRALLASSGTRTVDIYRKNWKNPLNRTTLAWLVTKTGSNAFSTTAKDAKFWSDAMEMRDNNPQFDYELLKSLFSEDGPPGEEQIVVTPISQDQSQVSASQTVLTSAVMPSVPAERETPANIFVNKLPRVRKRLKNFRTTLTATRAGRNSTSKPNNDVSAN</sequence>
<evidence type="ECO:0000313" key="2">
    <source>
        <dbReference type="EMBL" id="KAF2422970.1"/>
    </source>
</evidence>
<keyword evidence="3" id="KW-1185">Reference proteome</keyword>
<evidence type="ECO:0000313" key="3">
    <source>
        <dbReference type="Proteomes" id="UP000800235"/>
    </source>
</evidence>
<dbReference type="AlphaFoldDB" id="A0A9P4TU77"/>
<dbReference type="Proteomes" id="UP000800235">
    <property type="component" value="Unassembled WGS sequence"/>
</dbReference>
<feature type="region of interest" description="Disordered" evidence="1">
    <location>
        <begin position="40"/>
        <end position="67"/>
    </location>
</feature>
<dbReference type="EMBL" id="MU007086">
    <property type="protein sequence ID" value="KAF2422970.1"/>
    <property type="molecule type" value="Genomic_DNA"/>
</dbReference>
<protein>
    <submittedName>
        <fullName evidence="2">Uncharacterized protein</fullName>
    </submittedName>
</protein>
<gene>
    <name evidence="2" type="ORF">EJ08DRAFT_462026</name>
</gene>
<name>A0A9P4TU77_9PEZI</name>
<evidence type="ECO:0000256" key="1">
    <source>
        <dbReference type="SAM" id="MobiDB-lite"/>
    </source>
</evidence>
<accession>A0A9P4TU77</accession>
<dbReference type="OrthoDB" id="5865767at2759"/>